<organism evidence="1 2">
    <name type="scientific">Arthrobacter cryoconiti</name>
    <dbReference type="NCBI Taxonomy" id="748907"/>
    <lineage>
        <taxon>Bacteria</taxon>
        <taxon>Bacillati</taxon>
        <taxon>Actinomycetota</taxon>
        <taxon>Actinomycetes</taxon>
        <taxon>Micrococcales</taxon>
        <taxon>Micrococcaceae</taxon>
        <taxon>Arthrobacter</taxon>
    </lineage>
</organism>
<proteinExistence type="predicted"/>
<accession>A0ABV8QZU5</accession>
<evidence type="ECO:0000313" key="2">
    <source>
        <dbReference type="Proteomes" id="UP001595773"/>
    </source>
</evidence>
<gene>
    <name evidence="1" type="ORF">ACFOW9_06835</name>
</gene>
<dbReference type="EMBL" id="JBHSCQ010000006">
    <property type="protein sequence ID" value="MFC4265312.1"/>
    <property type="molecule type" value="Genomic_DNA"/>
</dbReference>
<dbReference type="Proteomes" id="UP001595773">
    <property type="component" value="Unassembled WGS sequence"/>
</dbReference>
<dbReference type="RefSeq" id="WP_345384984.1">
    <property type="nucleotide sequence ID" value="NZ_BAABLL010000003.1"/>
</dbReference>
<sequence>MRGIEGCDSFSCVRILRNGTSLLCGRLRIGPSLLCRRLLSMYLFASVLYGRLLASVLWRFVILGLVRGEVRIVVAAPTNVLGHDVPFIEKILDEPLLISIMTLAADTFTNVCWKAAVKLSLPLSLLFPTSGVDCVHAEGVIHGRPQGCPSRI</sequence>
<reference evidence="2" key="1">
    <citation type="journal article" date="2019" name="Int. J. Syst. Evol. Microbiol.">
        <title>The Global Catalogue of Microorganisms (GCM) 10K type strain sequencing project: providing services to taxonomists for standard genome sequencing and annotation.</title>
        <authorList>
            <consortium name="The Broad Institute Genomics Platform"/>
            <consortium name="The Broad Institute Genome Sequencing Center for Infectious Disease"/>
            <person name="Wu L."/>
            <person name="Ma J."/>
        </authorList>
    </citation>
    <scope>NUCLEOTIDE SEQUENCE [LARGE SCALE GENOMIC DNA]</scope>
    <source>
        <strain evidence="2">CGMCC 1.10698</strain>
    </source>
</reference>
<evidence type="ECO:0000313" key="1">
    <source>
        <dbReference type="EMBL" id="MFC4265312.1"/>
    </source>
</evidence>
<comment type="caution">
    <text evidence="1">The sequence shown here is derived from an EMBL/GenBank/DDBJ whole genome shotgun (WGS) entry which is preliminary data.</text>
</comment>
<keyword evidence="2" id="KW-1185">Reference proteome</keyword>
<name>A0ABV8QZU5_9MICC</name>
<protein>
    <submittedName>
        <fullName evidence="1">Uncharacterized protein</fullName>
    </submittedName>
</protein>